<feature type="region of interest" description="Disordered" evidence="1">
    <location>
        <begin position="223"/>
        <end position="262"/>
    </location>
</feature>
<dbReference type="EMBL" id="GG662820">
    <property type="protein sequence ID" value="EAR89527.2"/>
    <property type="molecule type" value="Genomic_DNA"/>
</dbReference>
<name>Q22W90_TETTS</name>
<feature type="compositionally biased region" description="Polar residues" evidence="1">
    <location>
        <begin position="138"/>
        <end position="152"/>
    </location>
</feature>
<organism evidence="2 3">
    <name type="scientific">Tetrahymena thermophila (strain SB210)</name>
    <dbReference type="NCBI Taxonomy" id="312017"/>
    <lineage>
        <taxon>Eukaryota</taxon>
        <taxon>Sar</taxon>
        <taxon>Alveolata</taxon>
        <taxon>Ciliophora</taxon>
        <taxon>Intramacronucleata</taxon>
        <taxon>Oligohymenophorea</taxon>
        <taxon>Hymenostomatida</taxon>
        <taxon>Tetrahymenina</taxon>
        <taxon>Tetrahymenidae</taxon>
        <taxon>Tetrahymena</taxon>
    </lineage>
</organism>
<dbReference type="HOGENOM" id="CLU_907589_0_0_1"/>
<reference evidence="3" key="1">
    <citation type="journal article" date="2006" name="PLoS Biol.">
        <title>Macronuclear genome sequence of the ciliate Tetrahymena thermophila, a model eukaryote.</title>
        <authorList>
            <person name="Eisen J.A."/>
            <person name="Coyne R.S."/>
            <person name="Wu M."/>
            <person name="Wu D."/>
            <person name="Thiagarajan M."/>
            <person name="Wortman J.R."/>
            <person name="Badger J.H."/>
            <person name="Ren Q."/>
            <person name="Amedeo P."/>
            <person name="Jones K.M."/>
            <person name="Tallon L.J."/>
            <person name="Delcher A.L."/>
            <person name="Salzberg S.L."/>
            <person name="Silva J.C."/>
            <person name="Haas B.J."/>
            <person name="Majoros W.H."/>
            <person name="Farzad M."/>
            <person name="Carlton J.M."/>
            <person name="Smith R.K. Jr."/>
            <person name="Garg J."/>
            <person name="Pearlman R.E."/>
            <person name="Karrer K.M."/>
            <person name="Sun L."/>
            <person name="Manning G."/>
            <person name="Elde N.C."/>
            <person name="Turkewitz A.P."/>
            <person name="Asai D.J."/>
            <person name="Wilkes D.E."/>
            <person name="Wang Y."/>
            <person name="Cai H."/>
            <person name="Collins K."/>
            <person name="Stewart B.A."/>
            <person name="Lee S.R."/>
            <person name="Wilamowska K."/>
            <person name="Weinberg Z."/>
            <person name="Ruzzo W.L."/>
            <person name="Wloga D."/>
            <person name="Gaertig J."/>
            <person name="Frankel J."/>
            <person name="Tsao C.-C."/>
            <person name="Gorovsky M.A."/>
            <person name="Keeling P.J."/>
            <person name="Waller R.F."/>
            <person name="Patron N.J."/>
            <person name="Cherry J.M."/>
            <person name="Stover N.A."/>
            <person name="Krieger C.J."/>
            <person name="del Toro C."/>
            <person name="Ryder H.F."/>
            <person name="Williamson S.C."/>
            <person name="Barbeau R.A."/>
            <person name="Hamilton E.P."/>
            <person name="Orias E."/>
        </authorList>
    </citation>
    <scope>NUCLEOTIDE SEQUENCE [LARGE SCALE GENOMIC DNA]</scope>
    <source>
        <strain evidence="3">SB210</strain>
    </source>
</reference>
<feature type="region of interest" description="Disordered" evidence="1">
    <location>
        <begin position="131"/>
        <end position="152"/>
    </location>
</feature>
<dbReference type="GeneID" id="7835192"/>
<feature type="compositionally biased region" description="Polar residues" evidence="1">
    <location>
        <begin position="249"/>
        <end position="261"/>
    </location>
</feature>
<dbReference type="RefSeq" id="XP_001009772.2">
    <property type="nucleotide sequence ID" value="XM_001009772.2"/>
</dbReference>
<dbReference type="KEGG" id="tet:TTHERM_00158440"/>
<dbReference type="Proteomes" id="UP000009168">
    <property type="component" value="Unassembled WGS sequence"/>
</dbReference>
<proteinExistence type="predicted"/>
<dbReference type="InParanoid" id="Q22W90"/>
<feature type="compositionally biased region" description="Low complexity" evidence="1">
    <location>
        <begin position="223"/>
        <end position="237"/>
    </location>
</feature>
<sequence length="335" mass="39843">MQQEQYLKIISQVEKQLQVLLQKKCDLLFRKFVPNSSSDELDLNQIPLQLRQFSNAERMDFMSMFNKYHEETQCQRISKKDFEKTILQHILTKNDKSFKQYLYNLVFDDDIKLIDGELKNFKQSVKVIKSDQKENKEPSYNQKQSEAAVSQHNLRISPKKICTITIDEPQNTPQYKTQEQIEQKKGFKQQQYQTNLQSEIKKEINQISNRRFSSNIMNHGQYVQGQKQNKNQVQVKQRSVSPIKRSNTRSKSPIKQSNENLGYSDIYKMKKNLQEQQKQLQQQILPPQQTQSNKLNYKYPTQSQKKLERFKQGILDNIIQQKTNSFKMNIYNNVK</sequence>
<evidence type="ECO:0000256" key="1">
    <source>
        <dbReference type="SAM" id="MobiDB-lite"/>
    </source>
</evidence>
<evidence type="ECO:0000313" key="3">
    <source>
        <dbReference type="Proteomes" id="UP000009168"/>
    </source>
</evidence>
<keyword evidence="3" id="KW-1185">Reference proteome</keyword>
<gene>
    <name evidence="2" type="ORF">TTHERM_00158440</name>
</gene>
<evidence type="ECO:0000313" key="2">
    <source>
        <dbReference type="EMBL" id="EAR89527.2"/>
    </source>
</evidence>
<dbReference type="AlphaFoldDB" id="Q22W90"/>
<protein>
    <submittedName>
        <fullName evidence="2">Uncharacterized protein</fullName>
    </submittedName>
</protein>
<accession>Q22W90</accession>